<dbReference type="EMBL" id="VZZK01000029">
    <property type="protein sequence ID" value="KAB1076515.1"/>
    <property type="molecule type" value="Genomic_DNA"/>
</dbReference>
<dbReference type="AlphaFoldDB" id="A0A6L3SSJ7"/>
<proteinExistence type="predicted"/>
<protein>
    <submittedName>
        <fullName evidence="2">Uncharacterized protein</fullName>
    </submittedName>
</protein>
<name>A0A6L3SSJ7_9HYPH</name>
<keyword evidence="1" id="KW-0472">Membrane</keyword>
<evidence type="ECO:0000313" key="3">
    <source>
        <dbReference type="Proteomes" id="UP000474159"/>
    </source>
</evidence>
<accession>A0A6L3SSJ7</accession>
<feature type="transmembrane region" description="Helical" evidence="1">
    <location>
        <begin position="75"/>
        <end position="100"/>
    </location>
</feature>
<comment type="caution">
    <text evidence="2">The sequence shown here is derived from an EMBL/GenBank/DDBJ whole genome shotgun (WGS) entry which is preliminary data.</text>
</comment>
<keyword evidence="1" id="KW-1133">Transmembrane helix</keyword>
<sequence length="176" mass="19235">MTSWLTQIADLFGASQYVPHSICLSSDPIIIAMYLLFNGSIALSYFTIAGILYLIYRNRAHVLRAVIIILRDPIFLKLFAIFIVACGATHVTEVLTLYFGVYRLDVFARTVTAGASVSTALRLILIVTSRTEADEILGEVGAGGVANYESRPLHLPNRKIGKARVRADAPSEPHGV</sequence>
<evidence type="ECO:0000256" key="1">
    <source>
        <dbReference type="SAM" id="Phobius"/>
    </source>
</evidence>
<dbReference type="OrthoDB" id="9789238at2"/>
<dbReference type="RefSeq" id="WP_151002633.1">
    <property type="nucleotide sequence ID" value="NZ_BPQY01000383.1"/>
</dbReference>
<evidence type="ECO:0000313" key="2">
    <source>
        <dbReference type="EMBL" id="KAB1076515.1"/>
    </source>
</evidence>
<gene>
    <name evidence="2" type="ORF">F6X53_22685</name>
</gene>
<keyword evidence="3" id="KW-1185">Reference proteome</keyword>
<dbReference type="Proteomes" id="UP000474159">
    <property type="component" value="Unassembled WGS sequence"/>
</dbReference>
<keyword evidence="1" id="KW-0812">Transmembrane</keyword>
<organism evidence="2 3">
    <name type="scientific">Methylobacterium soli</name>
    <dbReference type="NCBI Taxonomy" id="553447"/>
    <lineage>
        <taxon>Bacteria</taxon>
        <taxon>Pseudomonadati</taxon>
        <taxon>Pseudomonadota</taxon>
        <taxon>Alphaproteobacteria</taxon>
        <taxon>Hyphomicrobiales</taxon>
        <taxon>Methylobacteriaceae</taxon>
        <taxon>Methylobacterium</taxon>
    </lineage>
</organism>
<reference evidence="2 3" key="1">
    <citation type="submission" date="2019-09" db="EMBL/GenBank/DDBJ databases">
        <title>YIM 48816 draft genome.</title>
        <authorList>
            <person name="Jiang L."/>
        </authorList>
    </citation>
    <scope>NUCLEOTIDE SEQUENCE [LARGE SCALE GENOMIC DNA]</scope>
    <source>
        <strain evidence="2 3">YIM 48816</strain>
    </source>
</reference>
<feature type="transmembrane region" description="Helical" evidence="1">
    <location>
        <begin position="29"/>
        <end position="55"/>
    </location>
</feature>